<feature type="transmembrane region" description="Helical" evidence="1">
    <location>
        <begin position="92"/>
        <end position="112"/>
    </location>
</feature>
<feature type="transmembrane region" description="Helical" evidence="1">
    <location>
        <begin position="163"/>
        <end position="183"/>
    </location>
</feature>
<dbReference type="RefSeq" id="WP_143128458.1">
    <property type="nucleotide sequence ID" value="NZ_FOOY01000016.1"/>
</dbReference>
<accession>A0A1I2TRA5</accession>
<proteinExistence type="predicted"/>
<keyword evidence="1" id="KW-0812">Transmembrane</keyword>
<evidence type="ECO:0000256" key="1">
    <source>
        <dbReference type="SAM" id="Phobius"/>
    </source>
</evidence>
<dbReference type="STRING" id="269670.SAMN02982927_02327"/>
<feature type="transmembrane region" description="Helical" evidence="1">
    <location>
        <begin position="249"/>
        <end position="267"/>
    </location>
</feature>
<dbReference type="AlphaFoldDB" id="A0A1I2TRA5"/>
<dbReference type="Proteomes" id="UP000198752">
    <property type="component" value="Unassembled WGS sequence"/>
</dbReference>
<sequence>MKNRIINTLNILWLQLLRQPLFLVLLLGGMIYEGLGLHQIVNPGEFMPRSSFLVQGGILAFLFIGIWIVRIDTAHRLDDLYLSIHHAFVPRLFAKWIFGAFISFFVGIILHIEYAIVYLAEGFSFNHLFFSAFLYVMLYFSFTFYISYLLGFMLAFLTKDRVVYLYSIIIWGLIGPANFIFLGRTLQRAAEILNLGEPNPTIGYDGLYGFAIDSVYWQKHLLWLVILLGIFLISLSLKYRVFTRRKTKVLVISLSVIVLVLTIPLNLDRQVYSAGDARTKPREMVEQNYYSKKQVVPKQYNIRATSYSIDLRVKRLITAQVKMTLKNQEQQSLRHVDLSLYHGFKVSKARVNSQSASFLQKKDHLHLTLKNKWIPGRNLKVELNYQGLSSPLFYANGQSVYLPYYFNWLPSTQLSPSFTLDNGNLTRMNHQNMQKVSYVLHYRGRTPLYTNIPERTHNLWSGNARGLTLVSGEVQKESRNGESYVHTTNLKNPQSNDLHQQTEKFIETAKQDLDLGHRAVPKTIFRIPILSISDLSSEEFAWYTDDTLIVSDASEYLFKEGLDSYVNWLVPAITWKYDGIQVKDPDYVRAFDMTYAHLYNQSARIGIGNDSEVLDWYQSVKSTGEKQEVLEQLSHWMKGQVAKNIDTSVAKKIDFCRSWYRLMKSGDTSWDSLNQLLKKEMGRS</sequence>
<organism evidence="2 3">
    <name type="scientific">Sporolactobacillus nakayamae</name>
    <dbReference type="NCBI Taxonomy" id="269670"/>
    <lineage>
        <taxon>Bacteria</taxon>
        <taxon>Bacillati</taxon>
        <taxon>Bacillota</taxon>
        <taxon>Bacilli</taxon>
        <taxon>Bacillales</taxon>
        <taxon>Sporolactobacillaceae</taxon>
        <taxon>Sporolactobacillus</taxon>
    </lineage>
</organism>
<feature type="transmembrane region" description="Helical" evidence="1">
    <location>
        <begin position="52"/>
        <end position="71"/>
    </location>
</feature>
<evidence type="ECO:0008006" key="4">
    <source>
        <dbReference type="Google" id="ProtNLM"/>
    </source>
</evidence>
<reference evidence="3" key="1">
    <citation type="submission" date="2016-10" db="EMBL/GenBank/DDBJ databases">
        <authorList>
            <person name="Varghese N."/>
            <person name="Submissions S."/>
        </authorList>
    </citation>
    <scope>NUCLEOTIDE SEQUENCE [LARGE SCALE GENOMIC DNA]</scope>
    <source>
        <strain evidence="3">ATCC 700379</strain>
    </source>
</reference>
<gene>
    <name evidence="2" type="ORF">SAMN02982927_02327</name>
</gene>
<evidence type="ECO:0000313" key="2">
    <source>
        <dbReference type="EMBL" id="SFG64861.1"/>
    </source>
</evidence>
<keyword evidence="1" id="KW-1133">Transmembrane helix</keyword>
<feature type="transmembrane region" description="Helical" evidence="1">
    <location>
        <begin position="132"/>
        <end position="156"/>
    </location>
</feature>
<keyword evidence="1" id="KW-0472">Membrane</keyword>
<feature type="transmembrane region" description="Helical" evidence="1">
    <location>
        <begin position="220"/>
        <end position="237"/>
    </location>
</feature>
<feature type="transmembrane region" description="Helical" evidence="1">
    <location>
        <begin position="12"/>
        <end position="32"/>
    </location>
</feature>
<protein>
    <recommendedName>
        <fullName evidence="4">ABC-type transport system involved in multi-copper enzyme maturation, permease component</fullName>
    </recommendedName>
</protein>
<keyword evidence="3" id="KW-1185">Reference proteome</keyword>
<dbReference type="EMBL" id="FOOY01000016">
    <property type="protein sequence ID" value="SFG64861.1"/>
    <property type="molecule type" value="Genomic_DNA"/>
</dbReference>
<name>A0A1I2TRA5_9BACL</name>
<evidence type="ECO:0000313" key="3">
    <source>
        <dbReference type="Proteomes" id="UP000198752"/>
    </source>
</evidence>
<dbReference type="OrthoDB" id="2786532at2"/>